<evidence type="ECO:0000313" key="5">
    <source>
        <dbReference type="Proteomes" id="UP000029443"/>
    </source>
</evidence>
<keyword evidence="1" id="KW-0443">Lipid metabolism</keyword>
<dbReference type="RefSeq" id="WP_035249660.1">
    <property type="nucleotide sequence ID" value="NZ_ARXU01000013.1"/>
</dbReference>
<dbReference type="InterPro" id="IPR006823">
    <property type="entry name" value="Ceramidase_alk"/>
</dbReference>
<dbReference type="Proteomes" id="UP000029443">
    <property type="component" value="Unassembled WGS sequence"/>
</dbReference>
<dbReference type="InterPro" id="IPR031329">
    <property type="entry name" value="NEUT/ALK_ceramidase_N"/>
</dbReference>
<feature type="domain" description="Neutral/alkaline non-lysosomal ceramidase N-terminal" evidence="3">
    <location>
        <begin position="406"/>
        <end position="516"/>
    </location>
</feature>
<name>A0ABR4WA00_9GAMM</name>
<keyword evidence="1" id="KW-0378">Hydrolase</keyword>
<comment type="similarity">
    <text evidence="1">Belongs to the neutral ceramidase family.</text>
</comment>
<protein>
    <recommendedName>
        <fullName evidence="1">Neutral ceramidase</fullName>
        <ecNumber evidence="1">3.5.1.23</ecNumber>
    </recommendedName>
</protein>
<evidence type="ECO:0000313" key="4">
    <source>
        <dbReference type="EMBL" id="KGD60236.1"/>
    </source>
</evidence>
<feature type="region of interest" description="Disordered" evidence="2">
    <location>
        <begin position="636"/>
        <end position="661"/>
    </location>
</feature>
<reference evidence="4 5" key="1">
    <citation type="submission" date="2012-09" db="EMBL/GenBank/DDBJ databases">
        <title>Genome Sequence of alkane-degrading Bacterium Alcanivorax jadensis T9.</title>
        <authorList>
            <person name="Lai Q."/>
            <person name="Shao Z."/>
        </authorList>
    </citation>
    <scope>NUCLEOTIDE SEQUENCE [LARGE SCALE GENOMIC DNA]</scope>
    <source>
        <strain evidence="4 5">T9</strain>
    </source>
</reference>
<keyword evidence="5" id="KW-1185">Reference proteome</keyword>
<dbReference type="EC" id="3.5.1.23" evidence="1"/>
<dbReference type="Pfam" id="PF04734">
    <property type="entry name" value="Ceramidase_alk"/>
    <property type="match status" value="2"/>
</dbReference>
<organism evidence="4 5">
    <name type="scientific">Alcanivorax jadensis T9</name>
    <dbReference type="NCBI Taxonomy" id="1177181"/>
    <lineage>
        <taxon>Bacteria</taxon>
        <taxon>Pseudomonadati</taxon>
        <taxon>Pseudomonadota</taxon>
        <taxon>Gammaproteobacteria</taxon>
        <taxon>Oceanospirillales</taxon>
        <taxon>Alcanivoracaceae</taxon>
        <taxon>Alcanivorax</taxon>
    </lineage>
</organism>
<dbReference type="PANTHER" id="PTHR12670:SF1">
    <property type="entry name" value="NEUTRAL CERAMIDASE"/>
    <property type="match status" value="1"/>
</dbReference>
<keyword evidence="1" id="KW-0746">Sphingolipid metabolism</keyword>
<evidence type="ECO:0000259" key="3">
    <source>
        <dbReference type="Pfam" id="PF04734"/>
    </source>
</evidence>
<evidence type="ECO:0000256" key="1">
    <source>
        <dbReference type="RuleBase" id="RU366019"/>
    </source>
</evidence>
<sequence length="661" mass="73468">MRILRTRYLLLLLLFAGILGGLLHTAWPFLFYPRQNLSFSFPVQPITADDSTAKAGIAERDITPPAGIPKFGYSAWAKDADGFRTRLKARAFYLKGPGQTPLAIVQLDLGSGSLVLRHRVAELIADHTDVPAHAVTLLVTHTHSGPGQYLGSDFYNVFGSNRAGFDPALFEFFSQRIADAVINAYESRREARFAVGQSDLFGVTHNRAIGAWANNFPEQDPSTADPMQAVNPTMTLLRIDQRRGDRFEPAGALSLYSIHGTAIPPFTRPYHADVWHWISEQLESELASDYPQFIHGPAQATHADNNPAWKEGLRGDREAERIGKALGKHASQLFHSLESQLTDTLNTAVASRQQDLLDDIDPGRFGLCERAIAGASVAGAANGDEVFPISYLPFLKENWPRRVFSDNCQGAKQWMLSKLQLLLPAERFPHQALFQIVRINDLVLVPLPWEITLESGNRLRQAVASTLPEGTDWKVEISSLANGYFGYAVTPEEYALQYYEGGHTLYGPHTLDFLIQQSERLSRELQQQGDINDIPAQQTFSLLSRQYFPDSLANPGTRRWLSEPTRHDGDATTGPYWSLLLEAEPADQLALYRPLLGVHCDDGVISDDSAELQLLHQQDTEKGHGRYEVRWYPATPSPSRSCRFSVSANQSQSSVLSAPLP</sequence>
<comment type="caution">
    <text evidence="4">The sequence shown here is derived from an EMBL/GenBank/DDBJ whole genome shotgun (WGS) entry which is preliminary data.</text>
</comment>
<comment type="catalytic activity">
    <reaction evidence="1">
        <text>an N-acylsphing-4-enine + H2O = sphing-4-enine + a fatty acid</text>
        <dbReference type="Rhea" id="RHEA:20856"/>
        <dbReference type="ChEBI" id="CHEBI:15377"/>
        <dbReference type="ChEBI" id="CHEBI:28868"/>
        <dbReference type="ChEBI" id="CHEBI:52639"/>
        <dbReference type="ChEBI" id="CHEBI:57756"/>
        <dbReference type="EC" id="3.5.1.23"/>
    </reaction>
</comment>
<dbReference type="PANTHER" id="PTHR12670">
    <property type="entry name" value="CERAMIDASE"/>
    <property type="match status" value="1"/>
</dbReference>
<evidence type="ECO:0000256" key="2">
    <source>
        <dbReference type="SAM" id="MobiDB-lite"/>
    </source>
</evidence>
<proteinExistence type="inferred from homology"/>
<gene>
    <name evidence="4" type="ORF">T9A_02809</name>
</gene>
<feature type="compositionally biased region" description="Polar residues" evidence="2">
    <location>
        <begin position="637"/>
        <end position="661"/>
    </location>
</feature>
<accession>A0ABR4WA00</accession>
<feature type="domain" description="Neutral/alkaline non-lysosomal ceramidase N-terminal" evidence="3">
    <location>
        <begin position="55"/>
        <end position="308"/>
    </location>
</feature>
<dbReference type="EMBL" id="ARXU01000013">
    <property type="protein sequence ID" value="KGD60236.1"/>
    <property type="molecule type" value="Genomic_DNA"/>
</dbReference>